<comment type="caution">
    <text evidence="2">The sequence shown here is derived from an EMBL/GenBank/DDBJ whole genome shotgun (WGS) entry which is preliminary data.</text>
</comment>
<sequence length="272" mass="30375">MQQEPMRSPANLDFTSETTGDDDSAFVLTPAQEAAMFSEYGTGDDSADDLQDPDAENANADHLAQSKDLLQGADPNSEMRHFHNHYIGNMDLFADKQTVMKYLDAHQGWFRRCAHPFKADPIGETGYAMGIGKVGALGFQVDARVGLNLLPPDANCVYRIVTIPIPDQKPQGYEVDFQAEMRLEEKTLELRAGEKLGNDPLITSIEWDLNLTVSLHFPAFIQKLSRDMIQKTGDSVLGFIVQRVSKSLTAKVQDDFHKTHAIKVPKQIKLRR</sequence>
<evidence type="ECO:0000256" key="1">
    <source>
        <dbReference type="SAM" id="MobiDB-lite"/>
    </source>
</evidence>
<proteinExistence type="predicted"/>
<keyword evidence="3" id="KW-1185">Reference proteome</keyword>
<evidence type="ECO:0000313" key="3">
    <source>
        <dbReference type="Proteomes" id="UP000738376"/>
    </source>
</evidence>
<dbReference type="EMBL" id="JAAVJL010000001">
    <property type="protein sequence ID" value="NMF58326.1"/>
    <property type="molecule type" value="Genomic_DNA"/>
</dbReference>
<protein>
    <submittedName>
        <fullName evidence="2">DUF1997 domain-containing protein</fullName>
    </submittedName>
</protein>
<organism evidence="2 3">
    <name type="scientific">Pseudanabaena yagii GIHE-NHR1</name>
    <dbReference type="NCBI Taxonomy" id="2722753"/>
    <lineage>
        <taxon>Bacteria</taxon>
        <taxon>Bacillati</taxon>
        <taxon>Cyanobacteriota</taxon>
        <taxon>Cyanophyceae</taxon>
        <taxon>Pseudanabaenales</taxon>
        <taxon>Pseudanabaenaceae</taxon>
        <taxon>Pseudanabaena</taxon>
        <taxon>Pseudanabaena yagii</taxon>
    </lineage>
</organism>
<dbReference type="Pfam" id="PF09366">
    <property type="entry name" value="DUF1997"/>
    <property type="match status" value="1"/>
</dbReference>
<dbReference type="InterPro" id="IPR018971">
    <property type="entry name" value="DUF1997"/>
</dbReference>
<dbReference type="Proteomes" id="UP000738376">
    <property type="component" value="Unassembled WGS sequence"/>
</dbReference>
<evidence type="ECO:0000313" key="2">
    <source>
        <dbReference type="EMBL" id="NMF58326.1"/>
    </source>
</evidence>
<name>A0ABX1LS40_9CYAN</name>
<reference evidence="2 3" key="1">
    <citation type="submission" date="2020-03" db="EMBL/GenBank/DDBJ databases">
        <title>Draft Genome Sequence of 2-Methylisoborneol Producing Pseudanabaena yagii Strain GIHE-NHR1 Isolated from North Han River in South Korea.</title>
        <authorList>
            <person name="Jeong J."/>
        </authorList>
    </citation>
    <scope>NUCLEOTIDE SEQUENCE [LARGE SCALE GENOMIC DNA]</scope>
    <source>
        <strain evidence="2 3">GIHE-NHR1</strain>
    </source>
</reference>
<accession>A0ABX1LS40</accession>
<feature type="region of interest" description="Disordered" evidence="1">
    <location>
        <begin position="1"/>
        <end position="26"/>
    </location>
</feature>
<dbReference type="RefSeq" id="WP_169363244.1">
    <property type="nucleotide sequence ID" value="NZ_JAAVJL010000001.1"/>
</dbReference>
<gene>
    <name evidence="2" type="ORF">HC246_09915</name>
</gene>